<evidence type="ECO:0000256" key="5">
    <source>
        <dbReference type="ARBA" id="ARBA00022991"/>
    </source>
</evidence>
<dbReference type="Proteomes" id="UP000002774">
    <property type="component" value="Chromosome"/>
</dbReference>
<dbReference type="GO" id="GO:0003677">
    <property type="term" value="F:DNA binding"/>
    <property type="evidence" value="ECO:0007669"/>
    <property type="project" value="TreeGrafter"/>
</dbReference>
<feature type="domain" description="Photolyase/cryptochrome alpha/beta" evidence="8">
    <location>
        <begin position="12"/>
        <end position="146"/>
    </location>
</feature>
<evidence type="ECO:0000259" key="8">
    <source>
        <dbReference type="PROSITE" id="PS51645"/>
    </source>
</evidence>
<evidence type="ECO:0000256" key="6">
    <source>
        <dbReference type="PIRSR" id="PIRSR602081-1"/>
    </source>
</evidence>
<evidence type="ECO:0000256" key="7">
    <source>
        <dbReference type="RuleBase" id="RU367151"/>
    </source>
</evidence>
<organism evidence="9 10">
    <name type="scientific">Mucilaginibacter paludis DSM 18603</name>
    <dbReference type="NCBI Taxonomy" id="714943"/>
    <lineage>
        <taxon>Bacteria</taxon>
        <taxon>Pseudomonadati</taxon>
        <taxon>Bacteroidota</taxon>
        <taxon>Sphingobacteriia</taxon>
        <taxon>Sphingobacteriales</taxon>
        <taxon>Sphingobacteriaceae</taxon>
        <taxon>Mucilaginibacter</taxon>
    </lineage>
</organism>
<dbReference type="GO" id="GO:0071949">
    <property type="term" value="F:FAD binding"/>
    <property type="evidence" value="ECO:0007669"/>
    <property type="project" value="TreeGrafter"/>
</dbReference>
<evidence type="ECO:0000313" key="9">
    <source>
        <dbReference type="EMBL" id="EHQ26648.1"/>
    </source>
</evidence>
<dbReference type="PANTHER" id="PTHR11455:SF22">
    <property type="entry name" value="CRYPTOCHROME DASH"/>
    <property type="match status" value="1"/>
</dbReference>
<keyword evidence="10" id="KW-1185">Reference proteome</keyword>
<comment type="similarity">
    <text evidence="1 7">Belongs to the DNA photolyase class-1 family.</text>
</comment>
<accession>H1XZK4</accession>
<dbReference type="InterPro" id="IPR036155">
    <property type="entry name" value="Crypto/Photolyase_N_sf"/>
</dbReference>
<dbReference type="Gene3D" id="3.40.50.620">
    <property type="entry name" value="HUPs"/>
    <property type="match status" value="1"/>
</dbReference>
<keyword evidence="3 6" id="KW-0285">Flavoprotein</keyword>
<dbReference type="eggNOG" id="COG0415">
    <property type="taxonomic scope" value="Bacteria"/>
</dbReference>
<dbReference type="Gene3D" id="1.25.40.80">
    <property type="match status" value="1"/>
</dbReference>
<feature type="binding site" evidence="6">
    <location>
        <begin position="255"/>
        <end position="259"/>
    </location>
    <ligand>
        <name>FAD</name>
        <dbReference type="ChEBI" id="CHEBI:57692"/>
    </ligand>
</feature>
<dbReference type="InterPro" id="IPR014729">
    <property type="entry name" value="Rossmann-like_a/b/a_fold"/>
</dbReference>
<dbReference type="PANTHER" id="PTHR11455">
    <property type="entry name" value="CRYPTOCHROME"/>
    <property type="match status" value="1"/>
</dbReference>
<dbReference type="EMBL" id="CM001403">
    <property type="protein sequence ID" value="EHQ26648.1"/>
    <property type="molecule type" value="Genomic_DNA"/>
</dbReference>
<feature type="binding site" evidence="6">
    <location>
        <position position="242"/>
    </location>
    <ligand>
        <name>FAD</name>
        <dbReference type="ChEBI" id="CHEBI:57692"/>
    </ligand>
</feature>
<dbReference type="GO" id="GO:0003904">
    <property type="term" value="F:deoxyribodipyrimidine photo-lyase activity"/>
    <property type="evidence" value="ECO:0007669"/>
    <property type="project" value="TreeGrafter"/>
</dbReference>
<dbReference type="InterPro" id="IPR014133">
    <property type="entry name" value="Cry_DASH"/>
</dbReference>
<dbReference type="PROSITE" id="PS51645">
    <property type="entry name" value="PHR_CRY_ALPHA_BETA"/>
    <property type="match status" value="1"/>
</dbReference>
<dbReference type="Pfam" id="PF00875">
    <property type="entry name" value="DNA_photolyase"/>
    <property type="match status" value="1"/>
</dbReference>
<dbReference type="SUPFAM" id="SSF52425">
    <property type="entry name" value="Cryptochrome/photolyase, N-terminal domain"/>
    <property type="match status" value="1"/>
</dbReference>
<evidence type="ECO:0000256" key="3">
    <source>
        <dbReference type="ARBA" id="ARBA00022630"/>
    </source>
</evidence>
<sequence length="493" mass="57299">MVYWQGYNMSEKTILVWFRNDLRIHDNEILVEALRKADKVLPVFCFDNFYFKITRYGTRKTGDFRTRFLLEAVADLRKTLQQHGAELIVRSGDPVDIIPQLAEEYHVSEVYHHREVAFEETDISAKVEAVLWKKKLNLKHFIGHTFYHKEDLPFPIKDIPDVFTTFRKKVERDSSIRPCFETPGNISIPPIDHPGEIPTLQQLGFDEPVDDSRAVLHFKGGETEALKRLHEYFWESDCLKTYKTTRNGLLGADYSSKFSPWLSVGCLSVRQVYWEVKRYEQERGANDSTYWLIFELLWRDYFRFMFKKYGNQFFKAGGFKGQAPEVVPHEDELFEKWKAGETGVPFIDANMRELNATGFMSNRGRQNVASFLVKDLKVNWTKGAAYFEEKLIDYSPASNWGNWAYVAGVGNDPRENRHLNVIKQAIEYDPKGEYVKTWIPELTMIPAKLVQTPFFLTEADLKLYKVELGVNYPKLIINLAVTSINDKGATLFA</sequence>
<dbReference type="GO" id="GO:0000719">
    <property type="term" value="P:photoreactive repair"/>
    <property type="evidence" value="ECO:0007669"/>
    <property type="project" value="TreeGrafter"/>
</dbReference>
<proteinExistence type="inferred from homology"/>
<dbReference type="InterPro" id="IPR006050">
    <property type="entry name" value="DNA_photolyase_N"/>
</dbReference>
<gene>
    <name evidence="9" type="ORF">Mucpa_2533</name>
</gene>
<dbReference type="NCBIfam" id="TIGR02765">
    <property type="entry name" value="crypto_DASH"/>
    <property type="match status" value="1"/>
</dbReference>
<dbReference type="Pfam" id="PF03441">
    <property type="entry name" value="FAD_binding_7"/>
    <property type="match status" value="1"/>
</dbReference>
<dbReference type="AlphaFoldDB" id="H1XZK4"/>
<dbReference type="InterPro" id="IPR002081">
    <property type="entry name" value="Cryptochrome/DNA_photolyase_1"/>
</dbReference>
<evidence type="ECO:0000256" key="4">
    <source>
        <dbReference type="ARBA" id="ARBA00022827"/>
    </source>
</evidence>
<evidence type="ECO:0000256" key="2">
    <source>
        <dbReference type="ARBA" id="ARBA00017881"/>
    </source>
</evidence>
<protein>
    <recommendedName>
        <fullName evidence="2 7">Cryptochrome DASH</fullName>
    </recommendedName>
</protein>
<keyword evidence="5 7" id="KW-0157">Chromophore</keyword>
<dbReference type="Gene3D" id="1.10.579.10">
    <property type="entry name" value="DNA Cyclobutane Dipyrimidine Photolyase, subunit A, domain 3"/>
    <property type="match status" value="1"/>
</dbReference>
<evidence type="ECO:0000256" key="1">
    <source>
        <dbReference type="ARBA" id="ARBA00005862"/>
    </source>
</evidence>
<comment type="function">
    <text evidence="7">May have a photoreceptor function.</text>
</comment>
<reference evidence="9" key="1">
    <citation type="submission" date="2011-09" db="EMBL/GenBank/DDBJ databases">
        <title>The permanent draft genome of Mucilaginibacter paludis DSM 18603.</title>
        <authorList>
            <consortium name="US DOE Joint Genome Institute (JGI-PGF)"/>
            <person name="Lucas S."/>
            <person name="Han J."/>
            <person name="Lapidus A."/>
            <person name="Bruce D."/>
            <person name="Goodwin L."/>
            <person name="Pitluck S."/>
            <person name="Peters L."/>
            <person name="Kyrpides N."/>
            <person name="Mavromatis K."/>
            <person name="Ivanova N."/>
            <person name="Mikhailova N."/>
            <person name="Held B."/>
            <person name="Detter J.C."/>
            <person name="Tapia R."/>
            <person name="Han C."/>
            <person name="Land M."/>
            <person name="Hauser L."/>
            <person name="Markowitz V."/>
            <person name="Cheng J.-F."/>
            <person name="Hugenholtz P."/>
            <person name="Woyke T."/>
            <person name="Wu D."/>
            <person name="Tindall B."/>
            <person name="Brambilla E."/>
            <person name="Klenk H.-P."/>
            <person name="Eisen J.A."/>
        </authorList>
    </citation>
    <scope>NUCLEOTIDE SEQUENCE [LARGE SCALE GENOMIC DNA]</scope>
    <source>
        <strain evidence="9">DSM 18603</strain>
    </source>
</reference>
<dbReference type="HOGENOM" id="CLU_010348_6_2_10"/>
<comment type="cofactor">
    <cofactor evidence="6 7">
        <name>FAD</name>
        <dbReference type="ChEBI" id="CHEBI:57692"/>
    </cofactor>
    <text evidence="6 7">Binds 1 FAD per subunit.</text>
</comment>
<dbReference type="PRINTS" id="PR00147">
    <property type="entry name" value="DNAPHOTLYASE"/>
</dbReference>
<feature type="binding site" evidence="6">
    <location>
        <begin position="295"/>
        <end position="302"/>
    </location>
    <ligand>
        <name>FAD</name>
        <dbReference type="ChEBI" id="CHEBI:57692"/>
    </ligand>
</feature>
<evidence type="ECO:0000313" key="10">
    <source>
        <dbReference type="Proteomes" id="UP000002774"/>
    </source>
</evidence>
<dbReference type="STRING" id="714943.Mucpa_2533"/>
<dbReference type="SUPFAM" id="SSF48173">
    <property type="entry name" value="Cryptochrome/photolyase FAD-binding domain"/>
    <property type="match status" value="1"/>
</dbReference>
<dbReference type="InterPro" id="IPR005101">
    <property type="entry name" value="Cryptochr/Photolyase_FAD-bd"/>
</dbReference>
<keyword evidence="4 6" id="KW-0274">FAD</keyword>
<comment type="cofactor">
    <cofactor evidence="7">
        <name>(6R)-5,10-methylene-5,6,7,8-tetrahydrofolate</name>
        <dbReference type="ChEBI" id="CHEBI:15636"/>
    </cofactor>
    <text evidence="7">Binds 1 5,10-methenyltetrahydrofolate (MTHF) per subunit.</text>
</comment>
<dbReference type="InterPro" id="IPR036134">
    <property type="entry name" value="Crypto/Photolyase_FAD-like_sf"/>
</dbReference>
<name>H1XZK4_9SPHI</name>